<evidence type="ECO:0000313" key="3">
    <source>
        <dbReference type="Proteomes" id="UP000271889"/>
    </source>
</evidence>
<proteinExistence type="predicted"/>
<dbReference type="AlphaFoldDB" id="A0A3P7NE90"/>
<keyword evidence="3" id="KW-1185">Reference proteome</keyword>
<feature type="region of interest" description="Disordered" evidence="1">
    <location>
        <begin position="20"/>
        <end position="82"/>
    </location>
</feature>
<gene>
    <name evidence="2" type="ORF">CGOC_LOCUS12229</name>
</gene>
<evidence type="ECO:0000313" key="2">
    <source>
        <dbReference type="EMBL" id="VDN32887.1"/>
    </source>
</evidence>
<evidence type="ECO:0000256" key="1">
    <source>
        <dbReference type="SAM" id="MobiDB-lite"/>
    </source>
</evidence>
<sequence length="82" mass="8391">MTPPPLLWRLLVRLEEEHKDVSCTCNRGPPGPPGDPGRDGIDGLDGTPGDIGPPGPPAPPGPDPSTLFPPQCPCEAPPGEPG</sequence>
<protein>
    <recommendedName>
        <fullName evidence="4">Nematode cuticle collagen N-terminal domain-containing protein</fullName>
    </recommendedName>
</protein>
<feature type="non-terminal residue" evidence="2">
    <location>
        <position position="82"/>
    </location>
</feature>
<name>A0A3P7NE90_CYLGO</name>
<dbReference type="EMBL" id="UYRV01121644">
    <property type="protein sequence ID" value="VDN32887.1"/>
    <property type="molecule type" value="Genomic_DNA"/>
</dbReference>
<dbReference type="Proteomes" id="UP000271889">
    <property type="component" value="Unassembled WGS sequence"/>
</dbReference>
<evidence type="ECO:0008006" key="4">
    <source>
        <dbReference type="Google" id="ProtNLM"/>
    </source>
</evidence>
<feature type="compositionally biased region" description="Pro residues" evidence="1">
    <location>
        <begin position="51"/>
        <end position="63"/>
    </location>
</feature>
<reference evidence="2 3" key="1">
    <citation type="submission" date="2018-11" db="EMBL/GenBank/DDBJ databases">
        <authorList>
            <consortium name="Pathogen Informatics"/>
        </authorList>
    </citation>
    <scope>NUCLEOTIDE SEQUENCE [LARGE SCALE GENOMIC DNA]</scope>
</reference>
<accession>A0A3P7NE90</accession>
<feature type="compositionally biased region" description="Pro residues" evidence="1">
    <location>
        <begin position="70"/>
        <end position="82"/>
    </location>
</feature>
<organism evidence="2 3">
    <name type="scientific">Cylicostephanus goldi</name>
    <name type="common">Nematode worm</name>
    <dbReference type="NCBI Taxonomy" id="71465"/>
    <lineage>
        <taxon>Eukaryota</taxon>
        <taxon>Metazoa</taxon>
        <taxon>Ecdysozoa</taxon>
        <taxon>Nematoda</taxon>
        <taxon>Chromadorea</taxon>
        <taxon>Rhabditida</taxon>
        <taxon>Rhabditina</taxon>
        <taxon>Rhabditomorpha</taxon>
        <taxon>Strongyloidea</taxon>
        <taxon>Strongylidae</taxon>
        <taxon>Cylicostephanus</taxon>
    </lineage>
</organism>